<sequence length="50" mass="5405">MSDRDLMNVPEYPIHPPVEHTEVIETAEILAEDPTGGAFVLGDELGRADG</sequence>
<dbReference type="Proteomes" id="UP001499851">
    <property type="component" value="Unassembled WGS sequence"/>
</dbReference>
<evidence type="ECO:0000313" key="1">
    <source>
        <dbReference type="EMBL" id="GAA1690366.1"/>
    </source>
</evidence>
<reference evidence="1 2" key="1">
    <citation type="journal article" date="2019" name="Int. J. Syst. Evol. Microbiol.">
        <title>The Global Catalogue of Microorganisms (GCM) 10K type strain sequencing project: providing services to taxonomists for standard genome sequencing and annotation.</title>
        <authorList>
            <consortium name="The Broad Institute Genomics Platform"/>
            <consortium name="The Broad Institute Genome Sequencing Center for Infectious Disease"/>
            <person name="Wu L."/>
            <person name="Ma J."/>
        </authorList>
    </citation>
    <scope>NUCLEOTIDE SEQUENCE [LARGE SCALE GENOMIC DNA]</scope>
    <source>
        <strain evidence="1 2">JCM 16001</strain>
    </source>
</reference>
<gene>
    <name evidence="1" type="ORF">GCM10009830_42520</name>
</gene>
<evidence type="ECO:0000313" key="2">
    <source>
        <dbReference type="Proteomes" id="UP001499851"/>
    </source>
</evidence>
<dbReference type="EMBL" id="BAAAQF010000022">
    <property type="protein sequence ID" value="GAA1690366.1"/>
    <property type="molecule type" value="Genomic_DNA"/>
</dbReference>
<keyword evidence="2" id="KW-1185">Reference proteome</keyword>
<proteinExistence type="predicted"/>
<comment type="caution">
    <text evidence="1">The sequence shown here is derived from an EMBL/GenBank/DDBJ whole genome shotgun (WGS) entry which is preliminary data.</text>
</comment>
<accession>A0ABN2HMN6</accession>
<organism evidence="1 2">
    <name type="scientific">Glycomyces endophyticus</name>
    <dbReference type="NCBI Taxonomy" id="480996"/>
    <lineage>
        <taxon>Bacteria</taxon>
        <taxon>Bacillati</taxon>
        <taxon>Actinomycetota</taxon>
        <taxon>Actinomycetes</taxon>
        <taxon>Glycomycetales</taxon>
        <taxon>Glycomycetaceae</taxon>
        <taxon>Glycomyces</taxon>
    </lineage>
</organism>
<dbReference type="RefSeq" id="WP_344490815.1">
    <property type="nucleotide sequence ID" value="NZ_BAAAQF010000022.1"/>
</dbReference>
<name>A0ABN2HMN6_9ACTN</name>
<protein>
    <submittedName>
        <fullName evidence="1">Uncharacterized protein</fullName>
    </submittedName>
</protein>